<comment type="caution">
    <text evidence="1">The sequence shown here is derived from an EMBL/GenBank/DDBJ whole genome shotgun (WGS) entry which is preliminary data.</text>
</comment>
<reference evidence="1" key="1">
    <citation type="submission" date="2020-04" db="EMBL/GenBank/DDBJ databases">
        <title>Analysis of mating type loci in Filobasidium floriforme.</title>
        <authorList>
            <person name="Nowrousian M."/>
        </authorList>
    </citation>
    <scope>NUCLEOTIDE SEQUENCE</scope>
    <source>
        <strain evidence="1">CBS 6242</strain>
    </source>
</reference>
<dbReference type="EMBL" id="JABELV010000123">
    <property type="protein sequence ID" value="KAG7530272.1"/>
    <property type="molecule type" value="Genomic_DNA"/>
</dbReference>
<accession>A0A8K0NP83</accession>
<name>A0A8K0NP83_9TREE</name>
<dbReference type="AlphaFoldDB" id="A0A8K0NP83"/>
<dbReference type="Proteomes" id="UP000812966">
    <property type="component" value="Unassembled WGS sequence"/>
</dbReference>
<sequence>MLVQEASAIWLTPENGWSAALEILPRLYGALENQYWTHPTHGTVFIALLELVMPFPSVRKALILQLYNHIFDAEGTSTANLLLELAVLCEDPEDNLSLRLHGHVAPRSLRVSELHEAAINEAIFMCDLGLAGRILASLTVVAEREGDYRRVSEILTYRSRLARMMQEGSPVWRYFYVRLVDGEMIELIWRARHCEDL</sequence>
<gene>
    <name evidence="1" type="ORF">FFLO_05157</name>
</gene>
<organism evidence="1 2">
    <name type="scientific">Filobasidium floriforme</name>
    <dbReference type="NCBI Taxonomy" id="5210"/>
    <lineage>
        <taxon>Eukaryota</taxon>
        <taxon>Fungi</taxon>
        <taxon>Dikarya</taxon>
        <taxon>Basidiomycota</taxon>
        <taxon>Agaricomycotina</taxon>
        <taxon>Tremellomycetes</taxon>
        <taxon>Filobasidiales</taxon>
        <taxon>Filobasidiaceae</taxon>
        <taxon>Filobasidium</taxon>
    </lineage>
</organism>
<keyword evidence="2" id="KW-1185">Reference proteome</keyword>
<evidence type="ECO:0000313" key="1">
    <source>
        <dbReference type="EMBL" id="KAG7530272.1"/>
    </source>
</evidence>
<proteinExistence type="predicted"/>
<protein>
    <submittedName>
        <fullName evidence="1">Uncharacterized protein</fullName>
    </submittedName>
</protein>
<evidence type="ECO:0000313" key="2">
    <source>
        <dbReference type="Proteomes" id="UP000812966"/>
    </source>
</evidence>